<evidence type="ECO:0000313" key="1">
    <source>
        <dbReference type="EMBL" id="KAH7686443.1"/>
    </source>
</evidence>
<keyword evidence="2" id="KW-1185">Reference proteome</keyword>
<organism evidence="1 2">
    <name type="scientific">Dioscorea alata</name>
    <name type="common">Purple yam</name>
    <dbReference type="NCBI Taxonomy" id="55571"/>
    <lineage>
        <taxon>Eukaryota</taxon>
        <taxon>Viridiplantae</taxon>
        <taxon>Streptophyta</taxon>
        <taxon>Embryophyta</taxon>
        <taxon>Tracheophyta</taxon>
        <taxon>Spermatophyta</taxon>
        <taxon>Magnoliopsida</taxon>
        <taxon>Liliopsida</taxon>
        <taxon>Dioscoreales</taxon>
        <taxon>Dioscoreaceae</taxon>
        <taxon>Dioscorea</taxon>
    </lineage>
</organism>
<reference evidence="2" key="1">
    <citation type="journal article" date="2022" name="Nat. Commun.">
        <title>Chromosome evolution and the genetic basis of agronomically important traits in greater yam.</title>
        <authorList>
            <person name="Bredeson J.V."/>
            <person name="Lyons J.B."/>
            <person name="Oniyinde I.O."/>
            <person name="Okereke N.R."/>
            <person name="Kolade O."/>
            <person name="Nnabue I."/>
            <person name="Nwadili C.O."/>
            <person name="Hribova E."/>
            <person name="Parker M."/>
            <person name="Nwogha J."/>
            <person name="Shu S."/>
            <person name="Carlson J."/>
            <person name="Kariba R."/>
            <person name="Muthemba S."/>
            <person name="Knop K."/>
            <person name="Barton G.J."/>
            <person name="Sherwood A.V."/>
            <person name="Lopez-Montes A."/>
            <person name="Asiedu R."/>
            <person name="Jamnadass R."/>
            <person name="Muchugi A."/>
            <person name="Goodstein D."/>
            <person name="Egesi C.N."/>
            <person name="Featherston J."/>
            <person name="Asfaw A."/>
            <person name="Simpson G.G."/>
            <person name="Dolezel J."/>
            <person name="Hendre P.S."/>
            <person name="Van Deynze A."/>
            <person name="Kumar P.L."/>
            <person name="Obidiegwu J.E."/>
            <person name="Bhattacharjee R."/>
            <person name="Rokhsar D.S."/>
        </authorList>
    </citation>
    <scope>NUCLEOTIDE SEQUENCE [LARGE SCALE GENOMIC DNA]</scope>
    <source>
        <strain evidence="2">cv. TDa95/00328</strain>
    </source>
</reference>
<evidence type="ECO:0000313" key="2">
    <source>
        <dbReference type="Proteomes" id="UP000827976"/>
    </source>
</evidence>
<protein>
    <submittedName>
        <fullName evidence="1">Achaete-scute transcription factor-related protein</fullName>
    </submittedName>
</protein>
<sequence length="201" mass="22815">MEEGRKASKLERKTVEKNRRLLMKGLLSQLSSLISKTQTSGSKDALTQQDLLEEATSYIMKLQGKIESLKRKRNVLEKNMQGIHMDVSDDHKIEVQVAVLKDDIMDVVLLSGLNKGLKLHQVVSILEEEGAEVINASFFTVGDKSMHNIHSKAISSRTGLEEMIIKERLEDLVLKANESSSEVQKNKKIDWLDDQMDYNNY</sequence>
<dbReference type="EMBL" id="CM037014">
    <property type="protein sequence ID" value="KAH7686443.1"/>
    <property type="molecule type" value="Genomic_DNA"/>
</dbReference>
<gene>
    <name evidence="1" type="ORF">IHE45_04G105100</name>
</gene>
<comment type="caution">
    <text evidence="1">The sequence shown here is derived from an EMBL/GenBank/DDBJ whole genome shotgun (WGS) entry which is preliminary data.</text>
</comment>
<dbReference type="Proteomes" id="UP000827976">
    <property type="component" value="Chromosome 4"/>
</dbReference>
<name>A0ACB7WES2_DIOAL</name>
<accession>A0ACB7WES2</accession>
<proteinExistence type="predicted"/>